<reference evidence="1 2" key="1">
    <citation type="journal article" date="2015" name="Nature">
        <title>rRNA introns, odd ribosomes, and small enigmatic genomes across a large radiation of phyla.</title>
        <authorList>
            <person name="Brown C.T."/>
            <person name="Hug L.A."/>
            <person name="Thomas B.C."/>
            <person name="Sharon I."/>
            <person name="Castelle C.J."/>
            <person name="Singh A."/>
            <person name="Wilkins M.J."/>
            <person name="Williams K.H."/>
            <person name="Banfield J.F."/>
        </authorList>
    </citation>
    <scope>NUCLEOTIDE SEQUENCE [LARGE SCALE GENOMIC DNA]</scope>
</reference>
<dbReference type="EMBL" id="LBVT01000004">
    <property type="protein sequence ID" value="KKQ92849.1"/>
    <property type="molecule type" value="Genomic_DNA"/>
</dbReference>
<gene>
    <name evidence="1" type="ORF">UT16_C0004G0003</name>
</gene>
<evidence type="ECO:0000313" key="1">
    <source>
        <dbReference type="EMBL" id="KKQ92849.1"/>
    </source>
</evidence>
<accession>A0A0G0P3Z7</accession>
<protein>
    <submittedName>
        <fullName evidence="1">Uncharacterized protein</fullName>
    </submittedName>
</protein>
<organism evidence="1 2">
    <name type="scientific">Candidatus Azambacteria bacterium GW2011_GWA2_39_10</name>
    <dbReference type="NCBI Taxonomy" id="1618611"/>
    <lineage>
        <taxon>Bacteria</taxon>
        <taxon>Candidatus Azamiibacteriota</taxon>
    </lineage>
</organism>
<dbReference type="AlphaFoldDB" id="A0A0G0P3Z7"/>
<name>A0A0G0P3Z7_9BACT</name>
<evidence type="ECO:0000313" key="2">
    <source>
        <dbReference type="Proteomes" id="UP000034706"/>
    </source>
</evidence>
<dbReference type="Proteomes" id="UP000034706">
    <property type="component" value="Unassembled WGS sequence"/>
</dbReference>
<comment type="caution">
    <text evidence="1">The sequence shown here is derived from an EMBL/GenBank/DDBJ whole genome shotgun (WGS) entry which is preliminary data.</text>
</comment>
<sequence length="325" mass="36921">MTKTVQLKLSKIKYSGDSIGRDIRLELEVLGKFLRIDKRIRVGMTAEVNQEVGRFETDRELFQADFMITIIERDLLFNDVGSAKGNIKINTVTAKPQQFVFEVQVREMRSMFGKFWGTKTAAFEIMLEAEASDAIKYTPDVEKGTGKGWLKVKFAGEPDKSLPAYIKLKIERVDAKREYFTILEGAYRSKFASVEISSDSSLRLTTGIKHEPSARVTYSVSKKVLTLKGKRYKADDDPKNLWKKGLYDIEIPDHPHRGGLNYPEAGRGTVWFRIGHSGERYLHPGRVSAGCISITETTRWMEIYNTLIKSRKGDFMSVGVLEVVD</sequence>
<proteinExistence type="predicted"/>